<dbReference type="PANTHER" id="PTHR33164">
    <property type="entry name" value="TRANSCRIPTIONAL REGULATOR, MARR FAMILY"/>
    <property type="match status" value="1"/>
</dbReference>
<sequence length="149" mass="16545">MLNNEPFTHQNDLSILDSLVQLSFHIQTILGRIGADHDLSIIQIRLLGILRDREPSMLQLAQYLGLDKSSITGLVDRAERRGLVERTISPGDRRGFNVSVTADGRQLIHVVGAEIERQVLDVVEVLSETDRSQFATLATKILGATLHPK</sequence>
<dbReference type="OrthoDB" id="49580at2"/>
<reference evidence="4" key="1">
    <citation type="submission" date="2016-05" db="EMBL/GenBank/DDBJ databases">
        <title>Paenibacillus oryzae. sp. nov., isolated from the rice root.</title>
        <authorList>
            <person name="Zhang J."/>
            <person name="Zhang X."/>
        </authorList>
    </citation>
    <scope>NUCLEOTIDE SEQUENCE [LARGE SCALE GENOMIC DNA]</scope>
    <source>
        <strain evidence="4">KCTC13222</strain>
    </source>
</reference>
<dbReference type="PANTHER" id="PTHR33164:SF99">
    <property type="entry name" value="MARR FAMILY REGULATORY PROTEIN"/>
    <property type="match status" value="1"/>
</dbReference>
<dbReference type="PRINTS" id="PR00598">
    <property type="entry name" value="HTHMARR"/>
</dbReference>
<keyword evidence="4" id="KW-1185">Reference proteome</keyword>
<comment type="caution">
    <text evidence="3">The sequence shown here is derived from an EMBL/GenBank/DDBJ whole genome shotgun (WGS) entry which is preliminary data.</text>
</comment>
<dbReference type="AlphaFoldDB" id="A0A1C1A237"/>
<keyword evidence="1" id="KW-0238">DNA-binding</keyword>
<dbReference type="GO" id="GO:0003677">
    <property type="term" value="F:DNA binding"/>
    <property type="evidence" value="ECO:0007669"/>
    <property type="project" value="UniProtKB-KW"/>
</dbReference>
<dbReference type="Pfam" id="PF12802">
    <property type="entry name" value="MarR_2"/>
    <property type="match status" value="1"/>
</dbReference>
<dbReference type="GO" id="GO:0003700">
    <property type="term" value="F:DNA-binding transcription factor activity"/>
    <property type="evidence" value="ECO:0007669"/>
    <property type="project" value="InterPro"/>
</dbReference>
<dbReference type="STRING" id="512399.A8709_17205"/>
<dbReference type="InterPro" id="IPR036390">
    <property type="entry name" value="WH_DNA-bd_sf"/>
</dbReference>
<evidence type="ECO:0000313" key="4">
    <source>
        <dbReference type="Proteomes" id="UP000093309"/>
    </source>
</evidence>
<evidence type="ECO:0000259" key="2">
    <source>
        <dbReference type="PROSITE" id="PS50995"/>
    </source>
</evidence>
<dbReference type="InterPro" id="IPR036388">
    <property type="entry name" value="WH-like_DNA-bd_sf"/>
</dbReference>
<feature type="domain" description="HTH marR-type" evidence="2">
    <location>
        <begin position="12"/>
        <end position="143"/>
    </location>
</feature>
<gene>
    <name evidence="3" type="ORF">A8709_17205</name>
</gene>
<dbReference type="SMART" id="SM00347">
    <property type="entry name" value="HTH_MARR"/>
    <property type="match status" value="1"/>
</dbReference>
<dbReference type="SUPFAM" id="SSF46785">
    <property type="entry name" value="Winged helix' DNA-binding domain"/>
    <property type="match status" value="1"/>
</dbReference>
<accession>A0A1C1A237</accession>
<evidence type="ECO:0000256" key="1">
    <source>
        <dbReference type="ARBA" id="ARBA00023125"/>
    </source>
</evidence>
<dbReference type="Proteomes" id="UP000093309">
    <property type="component" value="Unassembled WGS sequence"/>
</dbReference>
<organism evidence="3 4">
    <name type="scientific">Paenibacillus pectinilyticus</name>
    <dbReference type="NCBI Taxonomy" id="512399"/>
    <lineage>
        <taxon>Bacteria</taxon>
        <taxon>Bacillati</taxon>
        <taxon>Bacillota</taxon>
        <taxon>Bacilli</taxon>
        <taxon>Bacillales</taxon>
        <taxon>Paenibacillaceae</taxon>
        <taxon>Paenibacillus</taxon>
    </lineage>
</organism>
<dbReference type="GO" id="GO:0006950">
    <property type="term" value="P:response to stress"/>
    <property type="evidence" value="ECO:0007669"/>
    <property type="project" value="TreeGrafter"/>
</dbReference>
<dbReference type="EMBL" id="LYPC01000019">
    <property type="protein sequence ID" value="OCT14605.1"/>
    <property type="molecule type" value="Genomic_DNA"/>
</dbReference>
<dbReference type="PROSITE" id="PS50995">
    <property type="entry name" value="HTH_MARR_2"/>
    <property type="match status" value="1"/>
</dbReference>
<dbReference type="Gene3D" id="1.10.10.10">
    <property type="entry name" value="Winged helix-like DNA-binding domain superfamily/Winged helix DNA-binding domain"/>
    <property type="match status" value="1"/>
</dbReference>
<protein>
    <submittedName>
        <fullName evidence="3">Transcriptional regulator</fullName>
    </submittedName>
</protein>
<proteinExistence type="predicted"/>
<dbReference type="InterPro" id="IPR039422">
    <property type="entry name" value="MarR/SlyA-like"/>
</dbReference>
<evidence type="ECO:0000313" key="3">
    <source>
        <dbReference type="EMBL" id="OCT14605.1"/>
    </source>
</evidence>
<dbReference type="InterPro" id="IPR000835">
    <property type="entry name" value="HTH_MarR-typ"/>
</dbReference>
<name>A0A1C1A237_9BACL</name>